<accession>A0AAV4NVV8</accession>
<proteinExistence type="predicted"/>
<protein>
    <recommendedName>
        <fullName evidence="3">Secreted protein</fullName>
    </recommendedName>
</protein>
<keyword evidence="2" id="KW-1185">Reference proteome</keyword>
<gene>
    <name evidence="1" type="ORF">CEXT_324501</name>
</gene>
<dbReference type="AlphaFoldDB" id="A0AAV4NVV8"/>
<name>A0AAV4NVV8_CAEEX</name>
<evidence type="ECO:0000313" key="2">
    <source>
        <dbReference type="Proteomes" id="UP001054945"/>
    </source>
</evidence>
<comment type="caution">
    <text evidence="1">The sequence shown here is derived from an EMBL/GenBank/DDBJ whole genome shotgun (WGS) entry which is preliminary data.</text>
</comment>
<reference evidence="1 2" key="1">
    <citation type="submission" date="2021-06" db="EMBL/GenBank/DDBJ databases">
        <title>Caerostris extrusa draft genome.</title>
        <authorList>
            <person name="Kono N."/>
            <person name="Arakawa K."/>
        </authorList>
    </citation>
    <scope>NUCLEOTIDE SEQUENCE [LARGE SCALE GENOMIC DNA]</scope>
</reference>
<evidence type="ECO:0000313" key="1">
    <source>
        <dbReference type="EMBL" id="GIX89035.1"/>
    </source>
</evidence>
<evidence type="ECO:0008006" key="3">
    <source>
        <dbReference type="Google" id="ProtNLM"/>
    </source>
</evidence>
<sequence length="76" mass="8507">MGLLLLMCGIGHGGKYLGQTSMFDTDGRHHTKLYPISHLKNVPIRHKAHVRAIHLFRIGTRIASYVSHHGRNGVPE</sequence>
<dbReference type="Proteomes" id="UP001054945">
    <property type="component" value="Unassembled WGS sequence"/>
</dbReference>
<organism evidence="1 2">
    <name type="scientific">Caerostris extrusa</name>
    <name type="common">Bark spider</name>
    <name type="synonym">Caerostris bankana</name>
    <dbReference type="NCBI Taxonomy" id="172846"/>
    <lineage>
        <taxon>Eukaryota</taxon>
        <taxon>Metazoa</taxon>
        <taxon>Ecdysozoa</taxon>
        <taxon>Arthropoda</taxon>
        <taxon>Chelicerata</taxon>
        <taxon>Arachnida</taxon>
        <taxon>Araneae</taxon>
        <taxon>Araneomorphae</taxon>
        <taxon>Entelegynae</taxon>
        <taxon>Araneoidea</taxon>
        <taxon>Araneidae</taxon>
        <taxon>Caerostris</taxon>
    </lineage>
</organism>
<dbReference type="EMBL" id="BPLR01021384">
    <property type="protein sequence ID" value="GIX89035.1"/>
    <property type="molecule type" value="Genomic_DNA"/>
</dbReference>